<protein>
    <submittedName>
        <fullName evidence="1">Uncharacterized protein</fullName>
    </submittedName>
</protein>
<proteinExistence type="predicted"/>
<evidence type="ECO:0000313" key="1">
    <source>
        <dbReference type="EMBL" id="CBY16040.1"/>
    </source>
</evidence>
<dbReference type="SUPFAM" id="SSF52266">
    <property type="entry name" value="SGNH hydrolase"/>
    <property type="match status" value="1"/>
</dbReference>
<dbReference type="EMBL" id="FN653823">
    <property type="protein sequence ID" value="CBY16040.1"/>
    <property type="molecule type" value="Genomic_DNA"/>
</dbReference>
<dbReference type="InterPro" id="IPR036514">
    <property type="entry name" value="SGNH_hydro_sf"/>
</dbReference>
<accession>E4Y2E6</accession>
<dbReference type="Gene3D" id="3.40.50.1110">
    <property type="entry name" value="SGNH hydrolase"/>
    <property type="match status" value="1"/>
</dbReference>
<dbReference type="InParanoid" id="E4Y2E6"/>
<dbReference type="Proteomes" id="UP000001307">
    <property type="component" value="Unassembled WGS sequence"/>
</dbReference>
<dbReference type="AlphaFoldDB" id="E4Y2E6"/>
<organism evidence="1">
    <name type="scientific">Oikopleura dioica</name>
    <name type="common">Tunicate</name>
    <dbReference type="NCBI Taxonomy" id="34765"/>
    <lineage>
        <taxon>Eukaryota</taxon>
        <taxon>Metazoa</taxon>
        <taxon>Chordata</taxon>
        <taxon>Tunicata</taxon>
        <taxon>Appendicularia</taxon>
        <taxon>Copelata</taxon>
        <taxon>Oikopleuridae</taxon>
        <taxon>Oikopleura</taxon>
    </lineage>
</organism>
<evidence type="ECO:0000313" key="2">
    <source>
        <dbReference type="Proteomes" id="UP000001307"/>
    </source>
</evidence>
<name>E4Y2E6_OIKDI</name>
<sequence length="486" mass="55232">MTYESDDSRSGSAPGKCLIIGDSMLQKVNPEGWDHEAYYFAYSGIKAKQLTQQIKIEVLPPPKDIGVIFLHVGTNNVSTRADLKEREDVVEPPEIAEDIMNVVDTLRKHYEYAHITVSAILPRLDPWKLGDLDRVNSINGELKRSVNNSYLKNLKFVDFSEHFISNWKIRKECYRFFYERQLDEPDLCHLSDDGNVRLNETLKSYLAGTMHEMRSKWPRDAKIIGQREWEEFRRRTFRSRDNPRFKYTNYLPSQKSYDRYIKSNPRAAEANGDPNPKKSGGGFNIAELLALKAKGRKDAEERAKSGGQIGTVVEVLAVDGIRENENLKSHAVLRASIETDQIRVVEIAHQEQTLIIERGSRTGRAVGIKEENAVLAGHRTLSKMIAISECRGDKTHAIDEGMIAEIRRGILDDRTLTTQESARRKAEVVNREITGKRIGAIEDVASATVHHKIMNLEILDFEVIASLDREWKRNGIFASICVIALT</sequence>
<reference evidence="1" key="1">
    <citation type="journal article" date="2010" name="Science">
        <title>Plasticity of animal genome architecture unmasked by rapid evolution of a pelagic tunicate.</title>
        <authorList>
            <person name="Denoeud F."/>
            <person name="Henriet S."/>
            <person name="Mungpakdee S."/>
            <person name="Aury J.M."/>
            <person name="Da Silva C."/>
            <person name="Brinkmann H."/>
            <person name="Mikhaleva J."/>
            <person name="Olsen L.C."/>
            <person name="Jubin C."/>
            <person name="Canestro C."/>
            <person name="Bouquet J.M."/>
            <person name="Danks G."/>
            <person name="Poulain J."/>
            <person name="Campsteijn C."/>
            <person name="Adamski M."/>
            <person name="Cross I."/>
            <person name="Yadetie F."/>
            <person name="Muffato M."/>
            <person name="Louis A."/>
            <person name="Butcher S."/>
            <person name="Tsagkogeorga G."/>
            <person name="Konrad A."/>
            <person name="Singh S."/>
            <person name="Jensen M.F."/>
            <person name="Cong E.H."/>
            <person name="Eikeseth-Otteraa H."/>
            <person name="Noel B."/>
            <person name="Anthouard V."/>
            <person name="Porcel B.M."/>
            <person name="Kachouri-Lafond R."/>
            <person name="Nishino A."/>
            <person name="Ugolini M."/>
            <person name="Chourrout P."/>
            <person name="Nishida H."/>
            <person name="Aasland R."/>
            <person name="Huzurbazar S."/>
            <person name="Westhof E."/>
            <person name="Delsuc F."/>
            <person name="Lehrach H."/>
            <person name="Reinhardt R."/>
            <person name="Weissenbach J."/>
            <person name="Roy S.W."/>
            <person name="Artiguenave F."/>
            <person name="Postlethwait J.H."/>
            <person name="Manak J.R."/>
            <person name="Thompson E.M."/>
            <person name="Jaillon O."/>
            <person name="Du Pasquier L."/>
            <person name="Boudinot P."/>
            <person name="Liberles D.A."/>
            <person name="Volff J.N."/>
            <person name="Philippe H."/>
            <person name="Lenhard B."/>
            <person name="Roest Crollius H."/>
            <person name="Wincker P."/>
            <person name="Chourrout D."/>
        </authorList>
    </citation>
    <scope>NUCLEOTIDE SEQUENCE [LARGE SCALE GENOMIC DNA]</scope>
</reference>
<keyword evidence="2" id="KW-1185">Reference proteome</keyword>
<gene>
    <name evidence="1" type="ORF">GSOID_T00016340001</name>
</gene>